<keyword evidence="5" id="KW-1185">Reference proteome</keyword>
<dbReference type="EMBL" id="JAJBZG010000005">
    <property type="protein sequence ID" value="MCB7482496.1"/>
    <property type="molecule type" value="Genomic_DNA"/>
</dbReference>
<evidence type="ECO:0000313" key="4">
    <source>
        <dbReference type="EMBL" id="MCB7482496.1"/>
    </source>
</evidence>
<evidence type="ECO:0000256" key="2">
    <source>
        <dbReference type="ARBA" id="ARBA00022679"/>
    </source>
</evidence>
<dbReference type="RefSeq" id="WP_229342226.1">
    <property type="nucleotide sequence ID" value="NZ_JAJBZG010000005.1"/>
</dbReference>
<keyword evidence="1" id="KW-0489">Methyltransferase</keyword>
<evidence type="ECO:0000313" key="5">
    <source>
        <dbReference type="Proteomes" id="UP001139414"/>
    </source>
</evidence>
<dbReference type="PANTHER" id="PTHR43397:SF1">
    <property type="entry name" value="ERGOTHIONEINE BIOSYNTHESIS PROTEIN 1"/>
    <property type="match status" value="1"/>
</dbReference>
<dbReference type="GO" id="GO:0008168">
    <property type="term" value="F:methyltransferase activity"/>
    <property type="evidence" value="ECO:0007669"/>
    <property type="project" value="UniProtKB-KW"/>
</dbReference>
<gene>
    <name evidence="4" type="ORF">LGQ90_14590</name>
</gene>
<evidence type="ECO:0000259" key="3">
    <source>
        <dbReference type="Pfam" id="PF10017"/>
    </source>
</evidence>
<dbReference type="GO" id="GO:0032259">
    <property type="term" value="P:methylation"/>
    <property type="evidence" value="ECO:0007669"/>
    <property type="project" value="UniProtKB-KW"/>
</dbReference>
<keyword evidence="2" id="KW-0808">Transferase</keyword>
<feature type="domain" description="Histidine-specific methyltransferase SAM-dependent" evidence="3">
    <location>
        <begin position="14"/>
        <end position="320"/>
    </location>
</feature>
<dbReference type="AlphaFoldDB" id="A0A9X1RYM6"/>
<reference evidence="4" key="1">
    <citation type="submission" date="2021-10" db="EMBL/GenBank/DDBJ databases">
        <title>Gramella sp. ASW11-100T, isolated from marine sediment.</title>
        <authorList>
            <person name="Xia C."/>
        </authorList>
    </citation>
    <scope>NUCLEOTIDE SEQUENCE</scope>
    <source>
        <strain evidence="4">ASW11-100</strain>
    </source>
</reference>
<organism evidence="4 5">
    <name type="scientific">Christiangramia sediminis</name>
    <dbReference type="NCBI Taxonomy" id="2881336"/>
    <lineage>
        <taxon>Bacteria</taxon>
        <taxon>Pseudomonadati</taxon>
        <taxon>Bacteroidota</taxon>
        <taxon>Flavobacteriia</taxon>
        <taxon>Flavobacteriales</taxon>
        <taxon>Flavobacteriaceae</taxon>
        <taxon>Christiangramia</taxon>
    </lineage>
</organism>
<dbReference type="Proteomes" id="UP001139414">
    <property type="component" value="Unassembled WGS sequence"/>
</dbReference>
<dbReference type="PIRSF" id="PIRSF018005">
    <property type="entry name" value="UCP018005"/>
    <property type="match status" value="1"/>
</dbReference>
<comment type="caution">
    <text evidence="4">The sequence shown here is derived from an EMBL/GenBank/DDBJ whole genome shotgun (WGS) entry which is preliminary data.</text>
</comment>
<dbReference type="PANTHER" id="PTHR43397">
    <property type="entry name" value="ERGOTHIONEINE BIOSYNTHESIS PROTEIN 1"/>
    <property type="match status" value="1"/>
</dbReference>
<dbReference type="Gene3D" id="3.40.50.150">
    <property type="entry name" value="Vaccinia Virus protein VP39"/>
    <property type="match status" value="1"/>
</dbReference>
<proteinExistence type="predicted"/>
<evidence type="ECO:0000256" key="1">
    <source>
        <dbReference type="ARBA" id="ARBA00022603"/>
    </source>
</evidence>
<dbReference type="InterPro" id="IPR019257">
    <property type="entry name" value="MeTrfase_dom"/>
</dbReference>
<dbReference type="Pfam" id="PF10017">
    <property type="entry name" value="Methyltransf_33"/>
    <property type="match status" value="1"/>
</dbReference>
<dbReference type="SUPFAM" id="SSF53335">
    <property type="entry name" value="S-adenosyl-L-methionine-dependent methyltransferases"/>
    <property type="match status" value="1"/>
</dbReference>
<protein>
    <submittedName>
        <fullName evidence="4">L-histidine N(Alpha)-methyltransferase</fullName>
    </submittedName>
</protein>
<dbReference type="InterPro" id="IPR029063">
    <property type="entry name" value="SAM-dependent_MTases_sf"/>
</dbReference>
<dbReference type="InterPro" id="IPR017804">
    <property type="entry name" value="MeTrfase_EgtD-like"/>
</dbReference>
<sequence>MKNPPETMFETAFAEDTYKGLTNYPKYLLSKYIYDKKGDKLFQQIMDMPEYYLTSCELDILKINSEAIAKSFSSDSGFDLIELGAGDGKKTKIILKELVDKNFQFDYLPVDISQNVLEELESSLQKEIPEVNVKIQQGTYFKTLEKLSEYNTRKKVILVLGSNIGNLSHKEAVEFLANIAQAMSEDDMLFMGFDQKKNPQTILDAYNDPSGITEEFNKNLLVRINSELDGEFDTNSFFHWETYDPETGTAKSFLVSKKPQKVVIKRLGLEINFEAWESINTEISQKYDDSIVNWLADEAGLHVEKYFGDKENCYKNYIFRRK</sequence>
<dbReference type="InterPro" id="IPR051128">
    <property type="entry name" value="EgtD_Methyltrsf_superfamily"/>
</dbReference>
<accession>A0A9X1RYM6</accession>
<name>A0A9X1RYM6_9FLAO</name>